<reference evidence="8" key="2">
    <citation type="submission" date="2020-09" db="EMBL/GenBank/DDBJ databases">
        <authorList>
            <person name="Sun Q."/>
            <person name="Zhou Y."/>
        </authorList>
    </citation>
    <scope>NUCLEOTIDE SEQUENCE</scope>
    <source>
        <strain evidence="8">CGMCC 1.12698</strain>
    </source>
</reference>
<keyword evidence="2" id="KW-1003">Cell membrane</keyword>
<comment type="caution">
    <text evidence="8">The sequence shown here is derived from an EMBL/GenBank/DDBJ whole genome shotgun (WGS) entry which is preliminary data.</text>
</comment>
<comment type="subcellular location">
    <subcellularLocation>
        <location evidence="1">Cell membrane</location>
        <topology evidence="1">Multi-pass membrane protein</topology>
    </subcellularLocation>
</comment>
<dbReference type="InterPro" id="IPR051449">
    <property type="entry name" value="ABC-2_transporter_component"/>
</dbReference>
<dbReference type="Pfam" id="PF12698">
    <property type="entry name" value="ABC2_membrane_3"/>
    <property type="match status" value="1"/>
</dbReference>
<dbReference type="PANTHER" id="PTHR30294">
    <property type="entry name" value="MEMBRANE COMPONENT OF ABC TRANSPORTER YHHJ-RELATED"/>
    <property type="match status" value="1"/>
</dbReference>
<dbReference type="PANTHER" id="PTHR30294:SF29">
    <property type="entry name" value="MULTIDRUG ABC TRANSPORTER PERMEASE YBHS-RELATED"/>
    <property type="match status" value="1"/>
</dbReference>
<keyword evidence="5 6" id="KW-0472">Membrane</keyword>
<dbReference type="RefSeq" id="WP_188389208.1">
    <property type="nucleotide sequence ID" value="NZ_BMFK01000002.1"/>
</dbReference>
<dbReference type="GO" id="GO:0140359">
    <property type="term" value="F:ABC-type transporter activity"/>
    <property type="evidence" value="ECO:0007669"/>
    <property type="project" value="InterPro"/>
</dbReference>
<keyword evidence="4 6" id="KW-1133">Transmembrane helix</keyword>
<organism evidence="8 9">
    <name type="scientific">Priestia taiwanensis</name>
    <dbReference type="NCBI Taxonomy" id="1347902"/>
    <lineage>
        <taxon>Bacteria</taxon>
        <taxon>Bacillati</taxon>
        <taxon>Bacillota</taxon>
        <taxon>Bacilli</taxon>
        <taxon>Bacillales</taxon>
        <taxon>Bacillaceae</taxon>
        <taxon>Priestia</taxon>
    </lineage>
</organism>
<feature type="transmembrane region" description="Helical" evidence="6">
    <location>
        <begin position="177"/>
        <end position="199"/>
    </location>
</feature>
<evidence type="ECO:0000256" key="4">
    <source>
        <dbReference type="ARBA" id="ARBA00022989"/>
    </source>
</evidence>
<accession>A0A917ER03</accession>
<evidence type="ECO:0000256" key="2">
    <source>
        <dbReference type="ARBA" id="ARBA00022475"/>
    </source>
</evidence>
<evidence type="ECO:0000259" key="7">
    <source>
        <dbReference type="Pfam" id="PF12698"/>
    </source>
</evidence>
<reference evidence="8" key="1">
    <citation type="journal article" date="2014" name="Int. J. Syst. Evol. Microbiol.">
        <title>Complete genome sequence of Corynebacterium casei LMG S-19264T (=DSM 44701T), isolated from a smear-ripened cheese.</title>
        <authorList>
            <consortium name="US DOE Joint Genome Institute (JGI-PGF)"/>
            <person name="Walter F."/>
            <person name="Albersmeier A."/>
            <person name="Kalinowski J."/>
            <person name="Ruckert C."/>
        </authorList>
    </citation>
    <scope>NUCLEOTIDE SEQUENCE</scope>
    <source>
        <strain evidence="8">CGMCC 1.12698</strain>
    </source>
</reference>
<feature type="transmembrane region" description="Helical" evidence="6">
    <location>
        <begin position="21"/>
        <end position="41"/>
    </location>
</feature>
<evidence type="ECO:0000256" key="1">
    <source>
        <dbReference type="ARBA" id="ARBA00004651"/>
    </source>
</evidence>
<feature type="domain" description="ABC-2 type transporter transmembrane" evidence="7">
    <location>
        <begin position="19"/>
        <end position="377"/>
    </location>
</feature>
<keyword evidence="3 6" id="KW-0812">Transmembrane</keyword>
<evidence type="ECO:0000313" key="9">
    <source>
        <dbReference type="Proteomes" id="UP000605259"/>
    </source>
</evidence>
<evidence type="ECO:0000256" key="5">
    <source>
        <dbReference type="ARBA" id="ARBA00023136"/>
    </source>
</evidence>
<evidence type="ECO:0000313" key="8">
    <source>
        <dbReference type="EMBL" id="GGE77723.1"/>
    </source>
</evidence>
<feature type="transmembrane region" description="Helical" evidence="6">
    <location>
        <begin position="220"/>
        <end position="250"/>
    </location>
</feature>
<feature type="transmembrane region" description="Helical" evidence="6">
    <location>
        <begin position="305"/>
        <end position="326"/>
    </location>
</feature>
<sequence length="406" mass="44698">MGKFGAVFSYHFLEGIKKKSTFITMAIFFALTLGMFAFMHFSSGGEEEKEDFVFINTTTNYAVDTEGLNQAVPSAAFKDGKASDLESLKDKVKEDELDGVIVLEEGSGTPVLTYVYNNLPDREIMTLTNVYVQQQFINTTVKENNVAPEVAAKLFSQVEMKEEAIADKSSTLGLANVFMILMYIFLLTFAPGIATMVAAEKSSRVMEVLIPKVKPIYMMYGKILAMLSLSILQFSVIGIAIGVAMGLGWLDPDNLSLFGGAIDFSSVTPLVLVAFIAYFILGYWLFAILYAALGSLVSRTEDLPTAVMPATMLILAAFFIGMSTLGDPNSTMAVISSYVPFLSPLAGLSRVVMGEMSAYDMSISLGILFVTIIIINIFVNRIYVNAVMNYSEKWQWKNLVRFMKKN</sequence>
<proteinExistence type="predicted"/>
<evidence type="ECO:0000256" key="3">
    <source>
        <dbReference type="ARBA" id="ARBA00022692"/>
    </source>
</evidence>
<dbReference type="GO" id="GO:0005886">
    <property type="term" value="C:plasma membrane"/>
    <property type="evidence" value="ECO:0007669"/>
    <property type="project" value="UniProtKB-SubCell"/>
</dbReference>
<dbReference type="Proteomes" id="UP000605259">
    <property type="component" value="Unassembled WGS sequence"/>
</dbReference>
<dbReference type="InterPro" id="IPR013525">
    <property type="entry name" value="ABC2_TM"/>
</dbReference>
<dbReference type="AlphaFoldDB" id="A0A917ER03"/>
<name>A0A917ER03_9BACI</name>
<protein>
    <submittedName>
        <fullName evidence="8">Sodium export permease</fullName>
    </submittedName>
</protein>
<dbReference type="EMBL" id="BMFK01000002">
    <property type="protein sequence ID" value="GGE77723.1"/>
    <property type="molecule type" value="Genomic_DNA"/>
</dbReference>
<evidence type="ECO:0000256" key="6">
    <source>
        <dbReference type="SAM" id="Phobius"/>
    </source>
</evidence>
<feature type="transmembrane region" description="Helical" evidence="6">
    <location>
        <begin position="365"/>
        <end position="384"/>
    </location>
</feature>
<keyword evidence="9" id="KW-1185">Reference proteome</keyword>
<feature type="transmembrane region" description="Helical" evidence="6">
    <location>
        <begin position="270"/>
        <end position="293"/>
    </location>
</feature>
<gene>
    <name evidence="8" type="ORF">GCM10007140_29230</name>
</gene>